<keyword evidence="5" id="KW-1185">Reference proteome</keyword>
<proteinExistence type="predicted"/>
<gene>
    <name evidence="4" type="ORF">TKK_017511</name>
</gene>
<reference evidence="4 5" key="1">
    <citation type="journal article" date="2024" name="bioRxiv">
        <title>A reference genome for Trichogramma kaykai: A tiny desert-dwelling parasitoid wasp with competing sex-ratio distorters.</title>
        <authorList>
            <person name="Culotta J."/>
            <person name="Lindsey A.R."/>
        </authorList>
    </citation>
    <scope>NUCLEOTIDE SEQUENCE [LARGE SCALE GENOMIC DNA]</scope>
    <source>
        <strain evidence="4 5">KSX58</strain>
    </source>
</reference>
<dbReference type="Proteomes" id="UP001627154">
    <property type="component" value="Unassembled WGS sequence"/>
</dbReference>
<feature type="repeat" description="ANK" evidence="3">
    <location>
        <begin position="257"/>
        <end position="289"/>
    </location>
</feature>
<organism evidence="4 5">
    <name type="scientific">Trichogramma kaykai</name>
    <dbReference type="NCBI Taxonomy" id="54128"/>
    <lineage>
        <taxon>Eukaryota</taxon>
        <taxon>Metazoa</taxon>
        <taxon>Ecdysozoa</taxon>
        <taxon>Arthropoda</taxon>
        <taxon>Hexapoda</taxon>
        <taxon>Insecta</taxon>
        <taxon>Pterygota</taxon>
        <taxon>Neoptera</taxon>
        <taxon>Endopterygota</taxon>
        <taxon>Hymenoptera</taxon>
        <taxon>Apocrita</taxon>
        <taxon>Proctotrupomorpha</taxon>
        <taxon>Chalcidoidea</taxon>
        <taxon>Trichogrammatidae</taxon>
        <taxon>Trichogramma</taxon>
    </lineage>
</organism>
<dbReference type="AlphaFoldDB" id="A0ABD2W2V2"/>
<keyword evidence="2 3" id="KW-0040">ANK repeat</keyword>
<feature type="repeat" description="ANK" evidence="3">
    <location>
        <begin position="185"/>
        <end position="218"/>
    </location>
</feature>
<comment type="caution">
    <text evidence="4">The sequence shown here is derived from an EMBL/GenBank/DDBJ whole genome shotgun (WGS) entry which is preliminary data.</text>
</comment>
<accession>A0ABD2W2V2</accession>
<dbReference type="PANTHER" id="PTHR24180">
    <property type="entry name" value="CYCLIN-DEPENDENT KINASE INHIBITOR 2C-RELATED"/>
    <property type="match status" value="1"/>
</dbReference>
<evidence type="ECO:0000256" key="1">
    <source>
        <dbReference type="ARBA" id="ARBA00022737"/>
    </source>
</evidence>
<evidence type="ECO:0000313" key="5">
    <source>
        <dbReference type="Proteomes" id="UP001627154"/>
    </source>
</evidence>
<dbReference type="SMART" id="SM00248">
    <property type="entry name" value="ANK"/>
    <property type="match status" value="7"/>
</dbReference>
<dbReference type="PANTHER" id="PTHR24180:SF45">
    <property type="entry name" value="POLY [ADP-RIBOSE] POLYMERASE TANKYRASE"/>
    <property type="match status" value="1"/>
</dbReference>
<dbReference type="InterPro" id="IPR036770">
    <property type="entry name" value="Ankyrin_rpt-contain_sf"/>
</dbReference>
<evidence type="ECO:0000256" key="2">
    <source>
        <dbReference type="ARBA" id="ARBA00023043"/>
    </source>
</evidence>
<feature type="repeat" description="ANK" evidence="3">
    <location>
        <begin position="331"/>
        <end position="359"/>
    </location>
</feature>
<dbReference type="SUPFAM" id="SSF48403">
    <property type="entry name" value="Ankyrin repeat"/>
    <property type="match status" value="1"/>
</dbReference>
<feature type="repeat" description="ANK" evidence="3">
    <location>
        <begin position="151"/>
        <end position="179"/>
    </location>
</feature>
<evidence type="ECO:0000313" key="4">
    <source>
        <dbReference type="EMBL" id="KAL3387201.1"/>
    </source>
</evidence>
<protein>
    <submittedName>
        <fullName evidence="4">Uncharacterized protein</fullName>
    </submittedName>
</protein>
<dbReference type="Pfam" id="PF12796">
    <property type="entry name" value="Ank_2"/>
    <property type="match status" value="2"/>
</dbReference>
<name>A0ABD2W2V2_9HYME</name>
<dbReference type="PROSITE" id="PS50088">
    <property type="entry name" value="ANK_REPEAT"/>
    <property type="match status" value="4"/>
</dbReference>
<sequence>MIISEVMSLRYNQEKVDRLHRLREDVNWLVVSERNDFLVYLEPVINDWHNQLPNLLDIFTPEEIELLLLDCMNNPSPSDEEVYLGELFVEFVARCRYQDSLYAIDEKGEPTSRRTTPLHLAARCTFYNRNSMIPLLFKIYDRFDVNYIDKDGLTHFHVACEYGCVDVVKNFLECGEDPDCLVPGTNDSPLHLAAKNSSNKKVIAMLLNRGANPHRANSQGTTPIHIVCKYDDEEALQMLFENDRGGLLEAINIQDTFGWTPLHTALLYANDNVARWLLERGADANSINGHGETPLHVICKRRNNYSDAVKVLFEICDKFGQVVQVDARNNEGLTPLQEAVVNLAPRTVAVLLNRGADLSSFVFPTVDHFTKSFRVRRHEYDFKLQIAAGLLCVVEQLENRGYRLGRSNALMIMQLFAQHGLLGKSADLDECWYNDEELAIKAKEIMIIPSLSIDDVLQMRPEQEDKLLTYRDYVQLAHTSKLYDLPKRFGDTCVTHLCEKLSRGFFRRWALDSILVTSGYRLPTLCCEMIVNCNWMNKDFYNICLSAES</sequence>
<evidence type="ECO:0000256" key="3">
    <source>
        <dbReference type="PROSITE-ProRule" id="PRU00023"/>
    </source>
</evidence>
<dbReference type="EMBL" id="JBJJXI010000139">
    <property type="protein sequence ID" value="KAL3387201.1"/>
    <property type="molecule type" value="Genomic_DNA"/>
</dbReference>
<dbReference type="InterPro" id="IPR051637">
    <property type="entry name" value="Ank_repeat_dom-contain_49"/>
</dbReference>
<dbReference type="InterPro" id="IPR002110">
    <property type="entry name" value="Ankyrin_rpt"/>
</dbReference>
<dbReference type="PROSITE" id="PS50297">
    <property type="entry name" value="ANK_REP_REGION"/>
    <property type="match status" value="4"/>
</dbReference>
<keyword evidence="1" id="KW-0677">Repeat</keyword>
<dbReference type="Gene3D" id="1.25.40.20">
    <property type="entry name" value="Ankyrin repeat-containing domain"/>
    <property type="match status" value="2"/>
</dbReference>